<evidence type="ECO:0000256" key="2">
    <source>
        <dbReference type="ARBA" id="ARBA00031870"/>
    </source>
</evidence>
<comment type="catalytic activity">
    <reaction evidence="1">
        <text>a uridine in RNA = a pseudouridine in RNA</text>
        <dbReference type="Rhea" id="RHEA:48348"/>
        <dbReference type="Rhea" id="RHEA-COMP:12068"/>
        <dbReference type="Rhea" id="RHEA-COMP:12069"/>
        <dbReference type="ChEBI" id="CHEBI:65314"/>
        <dbReference type="ChEBI" id="CHEBI:65315"/>
    </reaction>
</comment>
<name>A0A5S9M8Q0_BACIA</name>
<sequence length="196" mass="22405">MSVLPDLDRFRFGKGCKIPLSEKENKKEVVPAGILYVKQNHNSQKEEGLLLKEYLIDLGISKRMLTDIKFAGGDLLINGEHVTVKCELHEGDRLTILFPEEKVSEGLKPAPIPLDIIFEDEHVLVLNKRPYIPSIPSREHPEHSIANGLLHHYAEQSVRHTVHLVNRLDRDTSGVMLVAKHRFAHSLYQRRKKWSG</sequence>
<dbReference type="AlphaFoldDB" id="A0A5S9M8Q0"/>
<dbReference type="PROSITE" id="PS50889">
    <property type="entry name" value="S4"/>
    <property type="match status" value="1"/>
</dbReference>
<dbReference type="InterPro" id="IPR006224">
    <property type="entry name" value="PsdUridine_synth_RluA-like_CS"/>
</dbReference>
<protein>
    <recommendedName>
        <fullName evidence="2">RNA pseudouridylate synthase</fullName>
    </recommendedName>
    <alternativeName>
        <fullName evidence="3">RNA-uridine isomerase</fullName>
    </alternativeName>
</protein>
<dbReference type="InterPro" id="IPR050188">
    <property type="entry name" value="RluA_PseudoU_synthase"/>
</dbReference>
<feature type="domain" description="Pseudouridine synthase RsuA/RluA-like" evidence="5">
    <location>
        <begin position="122"/>
        <end position="189"/>
    </location>
</feature>
<evidence type="ECO:0000259" key="5">
    <source>
        <dbReference type="Pfam" id="PF00849"/>
    </source>
</evidence>
<evidence type="ECO:0000256" key="1">
    <source>
        <dbReference type="ARBA" id="ARBA00000073"/>
    </source>
</evidence>
<dbReference type="GO" id="GO:0009982">
    <property type="term" value="F:pseudouridine synthase activity"/>
    <property type="evidence" value="ECO:0007669"/>
    <property type="project" value="InterPro"/>
</dbReference>
<evidence type="ECO:0000256" key="3">
    <source>
        <dbReference type="ARBA" id="ARBA00033164"/>
    </source>
</evidence>
<organism evidence="6 7">
    <name type="scientific">Bacillus safensis</name>
    <dbReference type="NCBI Taxonomy" id="561879"/>
    <lineage>
        <taxon>Bacteria</taxon>
        <taxon>Bacillati</taxon>
        <taxon>Bacillota</taxon>
        <taxon>Bacilli</taxon>
        <taxon>Bacillales</taxon>
        <taxon>Bacillaceae</taxon>
        <taxon>Bacillus</taxon>
    </lineage>
</organism>
<proteinExistence type="predicted"/>
<dbReference type="GO" id="GO:0003723">
    <property type="term" value="F:RNA binding"/>
    <property type="evidence" value="ECO:0007669"/>
    <property type="project" value="UniProtKB-KW"/>
</dbReference>
<evidence type="ECO:0000256" key="4">
    <source>
        <dbReference type="PROSITE-ProRule" id="PRU00182"/>
    </source>
</evidence>
<keyword evidence="4" id="KW-0694">RNA-binding</keyword>
<dbReference type="InterPro" id="IPR006145">
    <property type="entry name" value="PsdUridine_synth_RsuA/RluA"/>
</dbReference>
<reference evidence="6 7" key="1">
    <citation type="submission" date="2019-12" db="EMBL/GenBank/DDBJ databases">
        <title>Full genome sequence of a Bacillus safensis strain isolated from commercially available natto in Indonesia.</title>
        <authorList>
            <person name="Yoshida M."/>
            <person name="Uomi M."/>
            <person name="Waturangi D."/>
            <person name="Ekaputri J.J."/>
            <person name="Setiamarga D.H.E."/>
        </authorList>
    </citation>
    <scope>NUCLEOTIDE SEQUENCE [LARGE SCALE GENOMIC DNA]</scope>
    <source>
        <strain evidence="6 7">IDN1</strain>
    </source>
</reference>
<dbReference type="GO" id="GO:0140098">
    <property type="term" value="F:catalytic activity, acting on RNA"/>
    <property type="evidence" value="ECO:0007669"/>
    <property type="project" value="UniProtKB-ARBA"/>
</dbReference>
<evidence type="ECO:0000313" key="6">
    <source>
        <dbReference type="EMBL" id="BBP88534.1"/>
    </source>
</evidence>
<dbReference type="InterPro" id="IPR020103">
    <property type="entry name" value="PsdUridine_synth_cat_dom_sf"/>
</dbReference>
<dbReference type="EMBL" id="AP021906">
    <property type="protein sequence ID" value="BBP88534.1"/>
    <property type="molecule type" value="Genomic_DNA"/>
</dbReference>
<dbReference type="SUPFAM" id="SSF55120">
    <property type="entry name" value="Pseudouridine synthase"/>
    <property type="match status" value="1"/>
</dbReference>
<evidence type="ECO:0000313" key="7">
    <source>
        <dbReference type="Proteomes" id="UP000464658"/>
    </source>
</evidence>
<accession>A0A5S9M8Q0</accession>
<dbReference type="Pfam" id="PF00849">
    <property type="entry name" value="PseudoU_synth_2"/>
    <property type="match status" value="1"/>
</dbReference>
<dbReference type="Gene3D" id="3.30.2350.10">
    <property type="entry name" value="Pseudouridine synthase"/>
    <property type="match status" value="1"/>
</dbReference>
<dbReference type="PANTHER" id="PTHR21600:SF35">
    <property type="entry name" value="PSEUDOURIDINE SYNTHASE"/>
    <property type="match status" value="1"/>
</dbReference>
<dbReference type="Proteomes" id="UP000464658">
    <property type="component" value="Chromosome"/>
</dbReference>
<dbReference type="GO" id="GO:0000455">
    <property type="term" value="P:enzyme-directed rRNA pseudouridine synthesis"/>
    <property type="evidence" value="ECO:0007669"/>
    <property type="project" value="TreeGrafter"/>
</dbReference>
<dbReference type="PANTHER" id="PTHR21600">
    <property type="entry name" value="MITOCHONDRIAL RNA PSEUDOURIDINE SYNTHASE"/>
    <property type="match status" value="1"/>
</dbReference>
<gene>
    <name evidence="6" type="ORF">BsIDN1_21520</name>
</gene>
<dbReference type="PROSITE" id="PS01129">
    <property type="entry name" value="PSI_RLU"/>
    <property type="match status" value="1"/>
</dbReference>